<feature type="signal peptide" evidence="1">
    <location>
        <begin position="1"/>
        <end position="26"/>
    </location>
</feature>
<dbReference type="RefSeq" id="WP_079909197.1">
    <property type="nucleotide sequence ID" value="NZ_BAABJG010000055.1"/>
</dbReference>
<evidence type="ECO:0000256" key="1">
    <source>
        <dbReference type="SAM" id="SignalP"/>
    </source>
</evidence>
<gene>
    <name evidence="2" type="ORF">ACFQ4B_06570</name>
</gene>
<organism evidence="2 3">
    <name type="scientific">Paenibacillus vulneris</name>
    <dbReference type="NCBI Taxonomy" id="1133364"/>
    <lineage>
        <taxon>Bacteria</taxon>
        <taxon>Bacillati</taxon>
        <taxon>Bacillota</taxon>
        <taxon>Bacilli</taxon>
        <taxon>Bacillales</taxon>
        <taxon>Paenibacillaceae</taxon>
        <taxon>Paenibacillus</taxon>
    </lineage>
</organism>
<proteinExistence type="predicted"/>
<reference evidence="3" key="1">
    <citation type="journal article" date="2019" name="Int. J. Syst. Evol. Microbiol.">
        <title>The Global Catalogue of Microorganisms (GCM) 10K type strain sequencing project: providing services to taxonomists for standard genome sequencing and annotation.</title>
        <authorList>
            <consortium name="The Broad Institute Genomics Platform"/>
            <consortium name="The Broad Institute Genome Sequencing Center for Infectious Disease"/>
            <person name="Wu L."/>
            <person name="Ma J."/>
        </authorList>
    </citation>
    <scope>NUCLEOTIDE SEQUENCE [LARGE SCALE GENOMIC DNA]</scope>
    <source>
        <strain evidence="3">CCUG 53270</strain>
    </source>
</reference>
<feature type="chain" id="PRO_5046361475" evidence="1">
    <location>
        <begin position="27"/>
        <end position="151"/>
    </location>
</feature>
<evidence type="ECO:0000313" key="3">
    <source>
        <dbReference type="Proteomes" id="UP001597180"/>
    </source>
</evidence>
<accession>A0ABW3UFN3</accession>
<protein>
    <submittedName>
        <fullName evidence="2">Uncharacterized protein</fullName>
    </submittedName>
</protein>
<dbReference type="EMBL" id="JBHTLU010000012">
    <property type="protein sequence ID" value="MFD1219773.1"/>
    <property type="molecule type" value="Genomic_DNA"/>
</dbReference>
<sequence length="151" mass="17230">MKKMKSLLLSAFVLIMVFAIASSAYANTYRKGTTYNDPMIFYGYSDNFRGYFTSYSDADYYKHTNTSSAFEHFYINFDTIDDRSYDYFISSIGVTGLGSVANRVFSATGRESWEINLAPGGVLDIKAKPFNPSKVDQSIHYEIWWAKTPLF</sequence>
<evidence type="ECO:0000313" key="2">
    <source>
        <dbReference type="EMBL" id="MFD1219773.1"/>
    </source>
</evidence>
<dbReference type="Proteomes" id="UP001597180">
    <property type="component" value="Unassembled WGS sequence"/>
</dbReference>
<keyword evidence="1" id="KW-0732">Signal</keyword>
<name>A0ABW3UFN3_9BACL</name>
<comment type="caution">
    <text evidence="2">The sequence shown here is derived from an EMBL/GenBank/DDBJ whole genome shotgun (WGS) entry which is preliminary data.</text>
</comment>
<keyword evidence="3" id="KW-1185">Reference proteome</keyword>